<accession>A0A4R5MJT6</accession>
<evidence type="ECO:0000256" key="1">
    <source>
        <dbReference type="PROSITE-ProRule" id="PRU00473"/>
    </source>
</evidence>
<feature type="domain" description="OmpA-like" evidence="3">
    <location>
        <begin position="307"/>
        <end position="424"/>
    </location>
</feature>
<proteinExistence type="predicted"/>
<evidence type="ECO:0000313" key="4">
    <source>
        <dbReference type="EMBL" id="TDG35349.1"/>
    </source>
</evidence>
<dbReference type="AlphaFoldDB" id="A0A4R5MJT6"/>
<keyword evidence="1 2" id="KW-0472">Membrane</keyword>
<dbReference type="PANTHER" id="PTHR30329">
    <property type="entry name" value="STATOR ELEMENT OF FLAGELLAR MOTOR COMPLEX"/>
    <property type="match status" value="1"/>
</dbReference>
<dbReference type="Proteomes" id="UP000295668">
    <property type="component" value="Unassembled WGS sequence"/>
</dbReference>
<evidence type="ECO:0000259" key="3">
    <source>
        <dbReference type="PROSITE" id="PS51123"/>
    </source>
</evidence>
<dbReference type="PROSITE" id="PS51123">
    <property type="entry name" value="OMPA_2"/>
    <property type="match status" value="1"/>
</dbReference>
<organism evidence="4 5">
    <name type="scientific">Pedobacter changchengzhani</name>
    <dbReference type="NCBI Taxonomy" id="2529274"/>
    <lineage>
        <taxon>Bacteria</taxon>
        <taxon>Pseudomonadati</taxon>
        <taxon>Bacteroidota</taxon>
        <taxon>Sphingobacteriia</taxon>
        <taxon>Sphingobacteriales</taxon>
        <taxon>Sphingobacteriaceae</taxon>
        <taxon>Pedobacter</taxon>
    </lineage>
</organism>
<dbReference type="InterPro" id="IPR036737">
    <property type="entry name" value="OmpA-like_sf"/>
</dbReference>
<dbReference type="EMBL" id="SJCY01000010">
    <property type="protein sequence ID" value="TDG35349.1"/>
    <property type="molecule type" value="Genomic_DNA"/>
</dbReference>
<protein>
    <submittedName>
        <fullName evidence="4">DUF937 domain-containing protein</fullName>
    </submittedName>
</protein>
<feature type="transmembrane region" description="Helical" evidence="2">
    <location>
        <begin position="212"/>
        <end position="230"/>
    </location>
</feature>
<dbReference type="InterPro" id="IPR006665">
    <property type="entry name" value="OmpA-like"/>
</dbReference>
<keyword evidence="2" id="KW-0812">Transmembrane</keyword>
<dbReference type="RefSeq" id="WP_133263278.1">
    <property type="nucleotide sequence ID" value="NZ_SJCY01000010.1"/>
</dbReference>
<evidence type="ECO:0000313" key="5">
    <source>
        <dbReference type="Proteomes" id="UP000295668"/>
    </source>
</evidence>
<dbReference type="OrthoDB" id="9782229at2"/>
<sequence length="424" mass="45977">MSLNVLEQAKSYFNNEVINRASTQLNETESGVSKAINLILPAVMGWITDKASTADGATQILDLAKSHASEGVLNPIEHLLQADHNEDSMRKGQSALSDIFGPSHQTDVDKMASEAGIKPTSISGLFSVAIPTVLGIIGKHLNNGDFSVATMAGFLGGAGRIIDVPVANVATHEVVEVAPVVPVAPAFLPPVVNIPHEEQKLIEAPKKSSNSWLWLLLLLLIGLGIWWFFFKNKNSMETNKVTSDSTVVITKHVVTGRVGENGDFFYDEGDSITIKLPNTGAELRVGKYSTEAQLVEFLNDKNQMVDTVKGNWFEFTNVHFKLNSADLTEVSNRQLNNIVAISKAYPNAKFKFGGYTDTTGNMAINLPLSQQRAEVISALVEKLGADKMAIVDAKGYGSQYPVASNETPEGRAQNRRVAIDVKEK</sequence>
<dbReference type="InterPro" id="IPR050330">
    <property type="entry name" value="Bact_OuterMem_StrucFunc"/>
</dbReference>
<dbReference type="InterPro" id="IPR009282">
    <property type="entry name" value="DUF937"/>
</dbReference>
<dbReference type="Gene3D" id="3.30.1330.60">
    <property type="entry name" value="OmpA-like domain"/>
    <property type="match status" value="1"/>
</dbReference>
<keyword evidence="5" id="KW-1185">Reference proteome</keyword>
<dbReference type="Pfam" id="PF00691">
    <property type="entry name" value="OmpA"/>
    <property type="match status" value="1"/>
</dbReference>
<keyword evidence="2" id="KW-1133">Transmembrane helix</keyword>
<dbReference type="Pfam" id="PF06078">
    <property type="entry name" value="DUF937"/>
    <property type="match status" value="1"/>
</dbReference>
<dbReference type="CDD" id="cd07185">
    <property type="entry name" value="OmpA_C-like"/>
    <property type="match status" value="1"/>
</dbReference>
<dbReference type="SUPFAM" id="SSF103088">
    <property type="entry name" value="OmpA-like"/>
    <property type="match status" value="1"/>
</dbReference>
<dbReference type="PANTHER" id="PTHR30329:SF21">
    <property type="entry name" value="LIPOPROTEIN YIAD-RELATED"/>
    <property type="match status" value="1"/>
</dbReference>
<reference evidence="4 5" key="1">
    <citation type="submission" date="2019-02" db="EMBL/GenBank/DDBJ databases">
        <title>Pedobacter sp. nov., a novel speices isolated from soil of pinguins habitat in Antarcitica.</title>
        <authorList>
            <person name="He R.-H."/>
        </authorList>
    </citation>
    <scope>NUCLEOTIDE SEQUENCE [LARGE SCALE GENOMIC DNA]</scope>
    <source>
        <strain evidence="4 5">E01020</strain>
    </source>
</reference>
<name>A0A4R5MJT6_9SPHI</name>
<comment type="caution">
    <text evidence="4">The sequence shown here is derived from an EMBL/GenBank/DDBJ whole genome shotgun (WGS) entry which is preliminary data.</text>
</comment>
<evidence type="ECO:0000256" key="2">
    <source>
        <dbReference type="SAM" id="Phobius"/>
    </source>
</evidence>
<dbReference type="GO" id="GO:0016020">
    <property type="term" value="C:membrane"/>
    <property type="evidence" value="ECO:0007669"/>
    <property type="project" value="UniProtKB-UniRule"/>
</dbReference>
<gene>
    <name evidence="4" type="ORF">EZJ43_13670</name>
</gene>